<evidence type="ECO:0000256" key="2">
    <source>
        <dbReference type="SAM" id="SignalP"/>
    </source>
</evidence>
<dbReference type="EMBL" id="LSRP01000002">
    <property type="protein sequence ID" value="OJG00959.1"/>
    <property type="molecule type" value="Genomic_DNA"/>
</dbReference>
<evidence type="ECO:0008006" key="5">
    <source>
        <dbReference type="Google" id="ProtNLM"/>
    </source>
</evidence>
<dbReference type="RefSeq" id="WP_071831055.1">
    <property type="nucleotide sequence ID" value="NZ_LSRP01000002.1"/>
</dbReference>
<feature type="region of interest" description="Disordered" evidence="1">
    <location>
        <begin position="228"/>
        <end position="261"/>
    </location>
</feature>
<sequence length="261" mass="27072">MKRAFLTLAGGCAGIALTIALLSAGSAVIKGRDSADSADFVLETPEITDLDGASEIDANEDAGIAPFDEAAPAVRSIAPLEFGLPEAVTSAPLERIEPRTPLSAPEVKVVKPVTTVLRQPVAVAAGLIRFGDRLLQLQGLLPQDAARICDHGGTSWPCGMVARTAFRNFLRARALVCTMPEGGWTGTATATCTVAGLDPALWLVDNGWASLPDGSPLAEKALAAARAGRGFSGPDPRDTRPVIPEEDGVDPIFGENALPVE</sequence>
<dbReference type="Proteomes" id="UP000182661">
    <property type="component" value="Unassembled WGS sequence"/>
</dbReference>
<dbReference type="SUPFAM" id="SSF50199">
    <property type="entry name" value="Staphylococcal nuclease"/>
    <property type="match status" value="1"/>
</dbReference>
<organism evidence="3 4">
    <name type="scientific">Pararhizobium antarcticum</name>
    <dbReference type="NCBI Taxonomy" id="1798805"/>
    <lineage>
        <taxon>Bacteria</taxon>
        <taxon>Pseudomonadati</taxon>
        <taxon>Pseudomonadota</taxon>
        <taxon>Alphaproteobacteria</taxon>
        <taxon>Hyphomicrobiales</taxon>
        <taxon>Rhizobiaceae</taxon>
        <taxon>Rhizobium/Agrobacterium group</taxon>
        <taxon>Pararhizobium</taxon>
    </lineage>
</organism>
<protein>
    <recommendedName>
        <fullName evidence="5">Thermonuclease family protein</fullName>
    </recommendedName>
</protein>
<evidence type="ECO:0000313" key="4">
    <source>
        <dbReference type="Proteomes" id="UP000182661"/>
    </source>
</evidence>
<evidence type="ECO:0000256" key="1">
    <source>
        <dbReference type="SAM" id="MobiDB-lite"/>
    </source>
</evidence>
<keyword evidence="2" id="KW-0732">Signal</keyword>
<feature type="signal peptide" evidence="2">
    <location>
        <begin position="1"/>
        <end position="24"/>
    </location>
</feature>
<feature type="chain" id="PRO_5025009865" description="Thermonuclease family protein" evidence="2">
    <location>
        <begin position="25"/>
        <end position="261"/>
    </location>
</feature>
<proteinExistence type="predicted"/>
<keyword evidence="4" id="KW-1185">Reference proteome</keyword>
<dbReference type="AlphaFoldDB" id="A0A657LXU3"/>
<name>A0A657LXU3_9HYPH</name>
<evidence type="ECO:0000313" key="3">
    <source>
        <dbReference type="EMBL" id="OJG00959.1"/>
    </source>
</evidence>
<gene>
    <name evidence="3" type="ORF">AX760_08995</name>
</gene>
<accession>A0A657LXU3</accession>
<dbReference type="OrthoDB" id="9810674at2"/>
<reference evidence="3 4" key="1">
    <citation type="submission" date="2016-02" db="EMBL/GenBank/DDBJ databases">
        <title>Genome sequencing of a beta-galactosidase producing bacteria Rhizobium sp. 59.</title>
        <authorList>
            <person name="Wang D."/>
            <person name="Kot W."/>
            <person name="Qin Y."/>
            <person name="Hansen L."/>
            <person name="Naqvi K."/>
            <person name="Rensing C."/>
        </authorList>
    </citation>
    <scope>NUCLEOTIDE SEQUENCE [LARGE SCALE GENOMIC DNA]</scope>
    <source>
        <strain evidence="3 4">59</strain>
    </source>
</reference>
<dbReference type="InterPro" id="IPR035437">
    <property type="entry name" value="SNase_OB-fold_sf"/>
</dbReference>
<comment type="caution">
    <text evidence="3">The sequence shown here is derived from an EMBL/GenBank/DDBJ whole genome shotgun (WGS) entry which is preliminary data.</text>
</comment>